<dbReference type="EMBL" id="LN891160">
    <property type="protein sequence ID" value="CUS07930.1"/>
    <property type="molecule type" value="Genomic_DNA"/>
</dbReference>
<comment type="subcellular location">
    <subcellularLocation>
        <location evidence="2">Mitochondrion</location>
    </subcellularLocation>
</comment>
<protein>
    <recommendedName>
        <fullName evidence="13">Nicotinamide-nucleotide adenylyltransferase</fullName>
        <ecNumber evidence="13">2.7.7.1</ecNumber>
        <ecNumber evidence="13">2.7.7.18</ecNumber>
    </recommendedName>
</protein>
<dbReference type="Gene3D" id="3.40.50.620">
    <property type="entry name" value="HUPs"/>
    <property type="match status" value="1"/>
</dbReference>
<gene>
    <name evidence="16" type="ORF">GSTUAT00007984001</name>
</gene>
<dbReference type="GO" id="GO:0005524">
    <property type="term" value="F:ATP binding"/>
    <property type="evidence" value="ECO:0007669"/>
    <property type="project" value="UniProtKB-KW"/>
</dbReference>
<keyword evidence="7 13" id="KW-0547">Nucleotide-binding</keyword>
<dbReference type="GO" id="GO:0005759">
    <property type="term" value="C:mitochondrial matrix"/>
    <property type="evidence" value="ECO:0007669"/>
    <property type="project" value="UniProtKB-ARBA"/>
</dbReference>
<dbReference type="Proteomes" id="UP001412239">
    <property type="component" value="Unassembled WGS sequence"/>
</dbReference>
<evidence type="ECO:0000256" key="6">
    <source>
        <dbReference type="ARBA" id="ARBA00022695"/>
    </source>
</evidence>
<evidence type="ECO:0000313" key="16">
    <source>
        <dbReference type="EMBL" id="CUS07930.1"/>
    </source>
</evidence>
<dbReference type="FunFam" id="3.40.50.620:FF:000221">
    <property type="entry name" value="Nicotinamide/nicotinic acid mononucleotide adenylyltransferase 3"/>
    <property type="match status" value="1"/>
</dbReference>
<evidence type="ECO:0000256" key="9">
    <source>
        <dbReference type="ARBA" id="ARBA00023027"/>
    </source>
</evidence>
<evidence type="ECO:0000256" key="1">
    <source>
        <dbReference type="ARBA" id="ARBA00001946"/>
    </source>
</evidence>
<comment type="catalytic activity">
    <reaction evidence="11 13">
        <text>beta-nicotinamide D-ribonucleotide + ATP + H(+) = diphosphate + NAD(+)</text>
        <dbReference type="Rhea" id="RHEA:21360"/>
        <dbReference type="ChEBI" id="CHEBI:14649"/>
        <dbReference type="ChEBI" id="CHEBI:15378"/>
        <dbReference type="ChEBI" id="CHEBI:30616"/>
        <dbReference type="ChEBI" id="CHEBI:33019"/>
        <dbReference type="ChEBI" id="CHEBI:57540"/>
        <dbReference type="EC" id="2.7.7.1"/>
    </reaction>
</comment>
<dbReference type="EC" id="2.7.7.18" evidence="13"/>
<dbReference type="InterPro" id="IPR051182">
    <property type="entry name" value="Euk_NMN_adenylyltrnsfrase"/>
</dbReference>
<name>A0A292PN67_9PEZI</name>
<keyword evidence="17" id="KW-1185">Reference proteome</keyword>
<comment type="subunit">
    <text evidence="3">Homotetramer.</text>
</comment>
<keyword evidence="6 13" id="KW-0548">Nucleotidyltransferase</keyword>
<evidence type="ECO:0000256" key="8">
    <source>
        <dbReference type="ARBA" id="ARBA00022840"/>
    </source>
</evidence>
<comment type="cofactor">
    <cofactor evidence="1">
        <name>Mg(2+)</name>
        <dbReference type="ChEBI" id="CHEBI:18420"/>
    </cofactor>
</comment>
<dbReference type="GO" id="GO:0004515">
    <property type="term" value="F:nicotinate-nucleotide adenylyltransferase activity"/>
    <property type="evidence" value="ECO:0007669"/>
    <property type="project" value="UniProtKB-EC"/>
</dbReference>
<reference evidence="16" key="1">
    <citation type="submission" date="2015-10" db="EMBL/GenBank/DDBJ databases">
        <authorList>
            <person name="Regsiter A."/>
            <person name="william w."/>
        </authorList>
    </citation>
    <scope>NUCLEOTIDE SEQUENCE</scope>
    <source>
        <strain evidence="16">Montdore</strain>
    </source>
</reference>
<keyword evidence="10" id="KW-0496">Mitochondrion</keyword>
<comment type="pathway">
    <text evidence="13">Cofactor biosynthesis; NAD(+) biosynthesis; NAD(+) from nicotinamide D-ribonucleotide: step 1/1.</text>
</comment>
<evidence type="ECO:0000313" key="17">
    <source>
        <dbReference type="Proteomes" id="UP001412239"/>
    </source>
</evidence>
<evidence type="ECO:0000259" key="15">
    <source>
        <dbReference type="Pfam" id="PF01467"/>
    </source>
</evidence>
<proteinExistence type="inferred from homology"/>
<comment type="function">
    <text evidence="12">Catalyzes the formation of NAD(+) from nicotinamide mononucleotide (NMN) and ATP. Can also use the deamidated form; nicotinic acid mononucleotide (NaMN) as substrate with the same efficiency. Can use triazofurin monophosphate (TrMP) as substrate. Can also use GTP and ITP as nucleotide donors. Also catalyzes the reverse reaction, i.e. the pyrophosphorolytic cleavage of NAD(+). For the pyrophosphorolytic activity, can use NAD(+), NADH, NaAD, nicotinic acid adenine dinucleotide phosphate (NHD), nicotinamide guanine dinucleotide (NGD) as substrates. Fails to cleave phosphorylated dinucleotides NADP(+), NADPH and NaADP(+). Protects against axonal degeneration following injury. May be involved in the maintenance of axonal integrity. Also functions as a stress-response chaperone protein that prevents toxic aggregation of proteins; this function may be independent of its NAD(+) synthesis activity.</text>
</comment>
<dbReference type="Pfam" id="PF01467">
    <property type="entry name" value="CTP_transf_like"/>
    <property type="match status" value="1"/>
</dbReference>
<evidence type="ECO:0000256" key="3">
    <source>
        <dbReference type="ARBA" id="ARBA00011881"/>
    </source>
</evidence>
<feature type="domain" description="Cytidyltransferase-like" evidence="15">
    <location>
        <begin position="34"/>
        <end position="235"/>
    </location>
</feature>
<evidence type="ECO:0000256" key="2">
    <source>
        <dbReference type="ARBA" id="ARBA00004173"/>
    </source>
</evidence>
<evidence type="ECO:0000256" key="13">
    <source>
        <dbReference type="RuleBase" id="RU362021"/>
    </source>
</evidence>
<evidence type="ECO:0000256" key="14">
    <source>
        <dbReference type="SAM" id="MobiDB-lite"/>
    </source>
</evidence>
<keyword evidence="9 13" id="KW-0520">NAD</keyword>
<evidence type="ECO:0000256" key="10">
    <source>
        <dbReference type="ARBA" id="ARBA00023128"/>
    </source>
</evidence>
<dbReference type="EC" id="2.7.7.1" evidence="13"/>
<comment type="similarity">
    <text evidence="13">Belongs to the eukaryotic NMN adenylyltransferase family.</text>
</comment>
<organism evidence="16 17">
    <name type="scientific">Tuber aestivum</name>
    <name type="common">summer truffle</name>
    <dbReference type="NCBI Taxonomy" id="59557"/>
    <lineage>
        <taxon>Eukaryota</taxon>
        <taxon>Fungi</taxon>
        <taxon>Dikarya</taxon>
        <taxon>Ascomycota</taxon>
        <taxon>Pezizomycotina</taxon>
        <taxon>Pezizomycetes</taxon>
        <taxon>Pezizales</taxon>
        <taxon>Tuberaceae</taxon>
        <taxon>Tuber</taxon>
    </lineage>
</organism>
<evidence type="ECO:0000256" key="12">
    <source>
        <dbReference type="ARBA" id="ARBA00093425"/>
    </source>
</evidence>
<dbReference type="GO" id="GO:0000309">
    <property type="term" value="F:nicotinamide-nucleotide adenylyltransferase activity"/>
    <property type="evidence" value="ECO:0007669"/>
    <property type="project" value="UniProtKB-EC"/>
</dbReference>
<keyword evidence="8 13" id="KW-0067">ATP-binding</keyword>
<keyword evidence="4 13" id="KW-0662">Pyridine nucleotide biosynthesis</keyword>
<dbReference type="InterPro" id="IPR005248">
    <property type="entry name" value="NadD/NMNAT"/>
</dbReference>
<comment type="catalytic activity">
    <reaction evidence="13">
        <text>nicotinate beta-D-ribonucleotide + ATP + H(+) = deamido-NAD(+) + diphosphate</text>
        <dbReference type="Rhea" id="RHEA:22860"/>
        <dbReference type="ChEBI" id="CHEBI:15378"/>
        <dbReference type="ChEBI" id="CHEBI:30616"/>
        <dbReference type="ChEBI" id="CHEBI:33019"/>
        <dbReference type="ChEBI" id="CHEBI:57502"/>
        <dbReference type="ChEBI" id="CHEBI:58437"/>
        <dbReference type="EC" id="2.7.7.18"/>
    </reaction>
</comment>
<feature type="compositionally biased region" description="Basic and acidic residues" evidence="14">
    <location>
        <begin position="272"/>
        <end position="282"/>
    </location>
</feature>
<dbReference type="SUPFAM" id="SSF52374">
    <property type="entry name" value="Nucleotidylyl transferase"/>
    <property type="match status" value="1"/>
</dbReference>
<evidence type="ECO:0000256" key="11">
    <source>
        <dbReference type="ARBA" id="ARBA00049001"/>
    </source>
</evidence>
<evidence type="ECO:0000256" key="7">
    <source>
        <dbReference type="ARBA" id="ARBA00022741"/>
    </source>
</evidence>
<feature type="region of interest" description="Disordered" evidence="14">
    <location>
        <begin position="271"/>
        <end position="297"/>
    </location>
</feature>
<evidence type="ECO:0000256" key="4">
    <source>
        <dbReference type="ARBA" id="ARBA00022642"/>
    </source>
</evidence>
<accession>A0A292PN67</accession>
<dbReference type="NCBIfam" id="TIGR00482">
    <property type="entry name" value="nicotinate (nicotinamide) nucleotide adenylyltransferase"/>
    <property type="match status" value="1"/>
</dbReference>
<dbReference type="PANTHER" id="PTHR12039">
    <property type="entry name" value="NICOTINAMIDE MONONUCLEOTIDE ADENYLYLTRANSFERASE"/>
    <property type="match status" value="1"/>
</dbReference>
<sequence>MSSPDLQPEESYTFPSHRLQQVLSDPTKIPLVLVACGSFSPITHMHLRMFEMAVDYVRQNMSDTYEVVGGYLSPVSDRYKKAGLASATHRVRMCELACEQTSDWLMVDPWEAIQKEYQPTAVVLNHITTSVNEQLGGISTSSDPDAPKKPAQVFLLGGSDLLQTMSQPGVWSLEDLDLIIGSHGIFVIERSGSSVSDALAPLSEWGEKIGKNWLENIHVVRQLIANDISSTRIRQFLRWGMSVKYLLPNCVIEYLKEHQFYRDPVEDNYPLGDEKEKGKGEMVEEGSNTVSDGARVA</sequence>
<dbReference type="GO" id="GO:0009435">
    <property type="term" value="P:NAD+ biosynthetic process"/>
    <property type="evidence" value="ECO:0007669"/>
    <property type="project" value="UniProtKB-UniPathway"/>
</dbReference>
<dbReference type="AlphaFoldDB" id="A0A292PN67"/>
<evidence type="ECO:0000256" key="5">
    <source>
        <dbReference type="ARBA" id="ARBA00022679"/>
    </source>
</evidence>
<dbReference type="InterPro" id="IPR004821">
    <property type="entry name" value="Cyt_trans-like"/>
</dbReference>
<dbReference type="PANTHER" id="PTHR12039:SF0">
    <property type="entry name" value="NICOTINAMIDE-NUCLEOTIDE ADENYLYLTRANSFERASE"/>
    <property type="match status" value="1"/>
</dbReference>
<dbReference type="InterPro" id="IPR014729">
    <property type="entry name" value="Rossmann-like_a/b/a_fold"/>
</dbReference>
<dbReference type="UniPathway" id="UPA00253">
    <property type="reaction ID" value="UER00600"/>
</dbReference>
<keyword evidence="5 13" id="KW-0808">Transferase</keyword>